<dbReference type="Pfam" id="PF07047">
    <property type="entry name" value="OPA3"/>
    <property type="match status" value="1"/>
</dbReference>
<dbReference type="PANTHER" id="PTHR12499">
    <property type="entry name" value="OPTIC ATROPHY 3 PROTEIN OPA3"/>
    <property type="match status" value="1"/>
</dbReference>
<dbReference type="EMBL" id="LASV01000721">
    <property type="protein sequence ID" value="KKA17012.1"/>
    <property type="molecule type" value="Genomic_DNA"/>
</dbReference>
<evidence type="ECO:0000256" key="3">
    <source>
        <dbReference type="SAM" id="Coils"/>
    </source>
</evidence>
<feature type="compositionally biased region" description="Basic and acidic residues" evidence="4">
    <location>
        <begin position="39"/>
        <end position="62"/>
    </location>
</feature>
<evidence type="ECO:0000256" key="1">
    <source>
        <dbReference type="ARBA" id="ARBA00007584"/>
    </source>
</evidence>
<dbReference type="PANTHER" id="PTHR12499:SF0">
    <property type="entry name" value="OPTIC ATROPHY 3 PROTEIN"/>
    <property type="match status" value="1"/>
</dbReference>
<feature type="region of interest" description="Disordered" evidence="4">
    <location>
        <begin position="192"/>
        <end position="216"/>
    </location>
</feature>
<feature type="coiled-coil region" evidence="3">
    <location>
        <begin position="106"/>
        <end position="154"/>
    </location>
</feature>
<evidence type="ECO:0000313" key="6">
    <source>
        <dbReference type="Proteomes" id="UP000053958"/>
    </source>
</evidence>
<dbReference type="Proteomes" id="UP000053958">
    <property type="component" value="Unassembled WGS sequence"/>
</dbReference>
<comment type="caution">
    <text evidence="5">The sequence shown here is derived from an EMBL/GenBank/DDBJ whole genome shotgun (WGS) entry which is preliminary data.</text>
</comment>
<comment type="similarity">
    <text evidence="1">Belongs to the OPA3 family.</text>
</comment>
<evidence type="ECO:0000256" key="4">
    <source>
        <dbReference type="SAM" id="MobiDB-lite"/>
    </source>
</evidence>
<reference evidence="5 6" key="1">
    <citation type="submission" date="2015-04" db="EMBL/GenBank/DDBJ databases">
        <authorList>
            <person name="Heijne W.H."/>
            <person name="Fedorova N.D."/>
            <person name="Nierman W.C."/>
            <person name="Vollebregt A.W."/>
            <person name="Zhao Z."/>
            <person name="Wu L."/>
            <person name="Kumar M."/>
            <person name="Stam H."/>
            <person name="van den Berg M.A."/>
            <person name="Pel H.J."/>
        </authorList>
    </citation>
    <scope>NUCLEOTIDE SEQUENCE [LARGE SCALE GENOMIC DNA]</scope>
    <source>
        <strain evidence="5 6">CBS 393.64</strain>
    </source>
</reference>
<protein>
    <submittedName>
        <fullName evidence="5">OPA3 domain protein</fullName>
    </submittedName>
</protein>
<sequence length="437" mass="48232">MRLRLGLLRDNAAIERQAAKEAAEAEAKKHQSTVPTVKTEAETKAEEAAAAKAKEKAIEAAKQRPLPRIRPLSEAKAIDTGANFISEAFLFLVAGGLIVFESWRSRRKETTHREDVQDRLNELEQSEKAARKALAALEKELLELKAQYGKHSVKEMKRVLPREVWEEEQEEEEEKAKEQGLVSRIRALFSSEKADQAPQPGNGAVGEPQGVQEPKSSSCELRFMINETLQSYLETHDFVFRPLGSQQKGSQELRVILVTPSSLEDINRQNILARVERFSLLGKSFGNSNLAIVFLQSEEALNSASGRCKLGGLMSLQVLLFESLSIPAVPIIPVSEPSTLFASIREYLEVLARAPSQLSSFPTSSSALSLLGHVTANSPSQSLSQHDINVLSDLFPSLSALSSAVRTPEGRQLLTDYLGEGTASNIVEFWEREWICG</sequence>
<feature type="region of interest" description="Disordered" evidence="4">
    <location>
        <begin position="19"/>
        <end position="62"/>
    </location>
</feature>
<feature type="compositionally biased region" description="Basic and acidic residues" evidence="4">
    <location>
        <begin position="19"/>
        <end position="29"/>
    </location>
</feature>
<dbReference type="RefSeq" id="XP_013323624.1">
    <property type="nucleotide sequence ID" value="XM_013468170.1"/>
</dbReference>
<dbReference type="GO" id="GO:0019216">
    <property type="term" value="P:regulation of lipid metabolic process"/>
    <property type="evidence" value="ECO:0007669"/>
    <property type="project" value="TreeGrafter"/>
</dbReference>
<evidence type="ECO:0000256" key="2">
    <source>
        <dbReference type="ARBA" id="ARBA00023054"/>
    </source>
</evidence>
<evidence type="ECO:0000313" key="5">
    <source>
        <dbReference type="EMBL" id="KKA17012.1"/>
    </source>
</evidence>
<proteinExistence type="inferred from homology"/>
<dbReference type="InterPro" id="IPR010754">
    <property type="entry name" value="OPA3-like"/>
</dbReference>
<name>A0A0F4YFI4_RASE3</name>
<dbReference type="GeneID" id="25321318"/>
<gene>
    <name evidence="5" type="ORF">T310_9380</name>
</gene>
<dbReference type="GO" id="GO:0005739">
    <property type="term" value="C:mitochondrion"/>
    <property type="evidence" value="ECO:0007669"/>
    <property type="project" value="TreeGrafter"/>
</dbReference>
<dbReference type="STRING" id="1408163.A0A0F4YFI4"/>
<dbReference type="OrthoDB" id="2129069at2759"/>
<accession>A0A0F4YFI4</accession>
<keyword evidence="2 3" id="KW-0175">Coiled coil</keyword>
<dbReference type="AlphaFoldDB" id="A0A0F4YFI4"/>
<keyword evidence="6" id="KW-1185">Reference proteome</keyword>
<organism evidence="5 6">
    <name type="scientific">Rasamsonia emersonii (strain ATCC 16479 / CBS 393.64 / IMI 116815)</name>
    <dbReference type="NCBI Taxonomy" id="1408163"/>
    <lineage>
        <taxon>Eukaryota</taxon>
        <taxon>Fungi</taxon>
        <taxon>Dikarya</taxon>
        <taxon>Ascomycota</taxon>
        <taxon>Pezizomycotina</taxon>
        <taxon>Eurotiomycetes</taxon>
        <taxon>Eurotiomycetidae</taxon>
        <taxon>Eurotiales</taxon>
        <taxon>Trichocomaceae</taxon>
        <taxon>Rasamsonia</taxon>
    </lineage>
</organism>